<dbReference type="RefSeq" id="WP_344374773.1">
    <property type="nucleotide sequence ID" value="NZ_BAAASQ010000009.1"/>
</dbReference>
<sequence>MRISSPAVRTLLISGLLGALAFTTTGCQDDKPEKVKPPVASASAVTPPASTSPSPTPSASPSATPSSTPPAPTPPAPKLPPQPKPRTNGPSLPPPMNDGGGNGGGDSGGSSSGGGGGSVYYKNCAAVRAAGAAPLHRGDPGYAAHLDRDGDGIACEK</sequence>
<feature type="signal peptide" evidence="2">
    <location>
        <begin position="1"/>
        <end position="21"/>
    </location>
</feature>
<dbReference type="Pfam" id="PF05901">
    <property type="entry name" value="Excalibur"/>
    <property type="match status" value="1"/>
</dbReference>
<dbReference type="InterPro" id="IPR008613">
    <property type="entry name" value="Excalibur_Ca-bd_domain"/>
</dbReference>
<evidence type="ECO:0000259" key="3">
    <source>
        <dbReference type="SMART" id="SM00894"/>
    </source>
</evidence>
<evidence type="ECO:0000256" key="1">
    <source>
        <dbReference type="SAM" id="MobiDB-lite"/>
    </source>
</evidence>
<protein>
    <submittedName>
        <fullName evidence="4">Excalibur calcium-binding domain-containing protein</fullName>
    </submittedName>
</protein>
<feature type="chain" id="PRO_5045535090" evidence="2">
    <location>
        <begin position="22"/>
        <end position="157"/>
    </location>
</feature>
<feature type="domain" description="Excalibur calcium-binding" evidence="3">
    <location>
        <begin position="120"/>
        <end position="156"/>
    </location>
</feature>
<evidence type="ECO:0000313" key="5">
    <source>
        <dbReference type="Proteomes" id="UP001595834"/>
    </source>
</evidence>
<keyword evidence="2" id="KW-0732">Signal</keyword>
<dbReference type="SMART" id="SM00894">
    <property type="entry name" value="Excalibur"/>
    <property type="match status" value="1"/>
</dbReference>
<evidence type="ECO:0000256" key="2">
    <source>
        <dbReference type="SAM" id="SignalP"/>
    </source>
</evidence>
<organism evidence="4 5">
    <name type="scientific">Streptomyces mauvecolor</name>
    <dbReference type="NCBI Taxonomy" id="58345"/>
    <lineage>
        <taxon>Bacteria</taxon>
        <taxon>Bacillati</taxon>
        <taxon>Actinomycetota</taxon>
        <taxon>Actinomycetes</taxon>
        <taxon>Kitasatosporales</taxon>
        <taxon>Streptomycetaceae</taxon>
        <taxon>Streptomyces</taxon>
    </lineage>
</organism>
<reference evidence="5" key="1">
    <citation type="journal article" date="2019" name="Int. J. Syst. Evol. Microbiol.">
        <title>The Global Catalogue of Microorganisms (GCM) 10K type strain sequencing project: providing services to taxonomists for standard genome sequencing and annotation.</title>
        <authorList>
            <consortium name="The Broad Institute Genomics Platform"/>
            <consortium name="The Broad Institute Genome Sequencing Center for Infectious Disease"/>
            <person name="Wu L."/>
            <person name="Ma J."/>
        </authorList>
    </citation>
    <scope>NUCLEOTIDE SEQUENCE [LARGE SCALE GENOMIC DNA]</scope>
    <source>
        <strain evidence="5">CCM 7224</strain>
    </source>
</reference>
<gene>
    <name evidence="4" type="ORF">ACFPFX_37250</name>
</gene>
<feature type="region of interest" description="Disordered" evidence="1">
    <location>
        <begin position="134"/>
        <end position="157"/>
    </location>
</feature>
<evidence type="ECO:0000313" key="4">
    <source>
        <dbReference type="EMBL" id="MFC4961942.1"/>
    </source>
</evidence>
<dbReference type="Proteomes" id="UP001595834">
    <property type="component" value="Unassembled WGS sequence"/>
</dbReference>
<feature type="compositionally biased region" description="Pro residues" evidence="1">
    <location>
        <begin position="67"/>
        <end position="84"/>
    </location>
</feature>
<dbReference type="EMBL" id="JBHSIZ010000054">
    <property type="protein sequence ID" value="MFC4961942.1"/>
    <property type="molecule type" value="Genomic_DNA"/>
</dbReference>
<feature type="compositionally biased region" description="Basic and acidic residues" evidence="1">
    <location>
        <begin position="145"/>
        <end position="157"/>
    </location>
</feature>
<proteinExistence type="predicted"/>
<comment type="caution">
    <text evidence="4">The sequence shown here is derived from an EMBL/GenBank/DDBJ whole genome shotgun (WGS) entry which is preliminary data.</text>
</comment>
<feature type="compositionally biased region" description="Low complexity" evidence="1">
    <location>
        <begin position="37"/>
        <end position="66"/>
    </location>
</feature>
<keyword evidence="5" id="KW-1185">Reference proteome</keyword>
<name>A0ABV9V018_9ACTN</name>
<feature type="compositionally biased region" description="Gly residues" evidence="1">
    <location>
        <begin position="98"/>
        <end position="118"/>
    </location>
</feature>
<accession>A0ABV9V018</accession>
<feature type="region of interest" description="Disordered" evidence="1">
    <location>
        <begin position="25"/>
        <end position="120"/>
    </location>
</feature>
<dbReference type="PROSITE" id="PS51257">
    <property type="entry name" value="PROKAR_LIPOPROTEIN"/>
    <property type="match status" value="1"/>
</dbReference>